<reference evidence="2" key="1">
    <citation type="submission" date="2023-08" db="EMBL/GenBank/DDBJ databases">
        <title>A de novo genome assembly of Solanum verrucosum Schlechtendal, a Mexican diploid species geographically isolated from the other diploid A-genome species in potato relatives.</title>
        <authorList>
            <person name="Hosaka K."/>
        </authorList>
    </citation>
    <scope>NUCLEOTIDE SEQUENCE</scope>
    <source>
        <tissue evidence="2">Young leaves</tissue>
    </source>
</reference>
<dbReference type="Proteomes" id="UP001234989">
    <property type="component" value="Chromosome 5"/>
</dbReference>
<accession>A0AAF0QYG7</accession>
<dbReference type="Pfam" id="PF13966">
    <property type="entry name" value="zf-RVT"/>
    <property type="match status" value="1"/>
</dbReference>
<name>A0AAF0QYG7_SOLVR</name>
<dbReference type="InterPro" id="IPR026960">
    <property type="entry name" value="RVT-Znf"/>
</dbReference>
<gene>
    <name evidence="2" type="ORF">MTR67_024123</name>
</gene>
<feature type="domain" description="Reverse transcriptase zinc-binding" evidence="1">
    <location>
        <begin position="2"/>
        <end position="35"/>
    </location>
</feature>
<organism evidence="2 3">
    <name type="scientific">Solanum verrucosum</name>
    <dbReference type="NCBI Taxonomy" id="315347"/>
    <lineage>
        <taxon>Eukaryota</taxon>
        <taxon>Viridiplantae</taxon>
        <taxon>Streptophyta</taxon>
        <taxon>Embryophyta</taxon>
        <taxon>Tracheophyta</taxon>
        <taxon>Spermatophyta</taxon>
        <taxon>Magnoliopsida</taxon>
        <taxon>eudicotyledons</taxon>
        <taxon>Gunneridae</taxon>
        <taxon>Pentapetalae</taxon>
        <taxon>asterids</taxon>
        <taxon>lamiids</taxon>
        <taxon>Solanales</taxon>
        <taxon>Solanaceae</taxon>
        <taxon>Solanoideae</taxon>
        <taxon>Solaneae</taxon>
        <taxon>Solanum</taxon>
    </lineage>
</organism>
<proteinExistence type="predicted"/>
<evidence type="ECO:0000313" key="3">
    <source>
        <dbReference type="Proteomes" id="UP001234989"/>
    </source>
</evidence>
<dbReference type="EMBL" id="CP133616">
    <property type="protein sequence ID" value="WMV30738.1"/>
    <property type="molecule type" value="Genomic_DNA"/>
</dbReference>
<evidence type="ECO:0000313" key="2">
    <source>
        <dbReference type="EMBL" id="WMV30738.1"/>
    </source>
</evidence>
<keyword evidence="3" id="KW-1185">Reference proteome</keyword>
<evidence type="ECO:0000259" key="1">
    <source>
        <dbReference type="Pfam" id="PF13966"/>
    </source>
</evidence>
<dbReference type="AlphaFoldDB" id="A0AAF0QYG7"/>
<sequence length="50" mass="5914">MKKGIILCPRCVFCGEQAETVRHLFLHCKITCQIWRLFINLEGFSWTMPD</sequence>
<protein>
    <recommendedName>
        <fullName evidence="1">Reverse transcriptase zinc-binding domain-containing protein</fullName>
    </recommendedName>
</protein>